<gene>
    <name evidence="1" type="ORF">CVLEPA_LOCUS12188</name>
</gene>
<protein>
    <submittedName>
        <fullName evidence="1">Uncharacterized protein</fullName>
    </submittedName>
</protein>
<reference evidence="1 2" key="1">
    <citation type="submission" date="2024-02" db="EMBL/GenBank/DDBJ databases">
        <authorList>
            <person name="Daric V."/>
            <person name="Darras S."/>
        </authorList>
    </citation>
    <scope>NUCLEOTIDE SEQUENCE [LARGE SCALE GENOMIC DNA]</scope>
</reference>
<proteinExistence type="predicted"/>
<comment type="caution">
    <text evidence="1">The sequence shown here is derived from an EMBL/GenBank/DDBJ whole genome shotgun (WGS) entry which is preliminary data.</text>
</comment>
<organism evidence="1 2">
    <name type="scientific">Clavelina lepadiformis</name>
    <name type="common">Light-bulb sea squirt</name>
    <name type="synonym">Ascidia lepadiformis</name>
    <dbReference type="NCBI Taxonomy" id="159417"/>
    <lineage>
        <taxon>Eukaryota</taxon>
        <taxon>Metazoa</taxon>
        <taxon>Chordata</taxon>
        <taxon>Tunicata</taxon>
        <taxon>Ascidiacea</taxon>
        <taxon>Aplousobranchia</taxon>
        <taxon>Clavelinidae</taxon>
        <taxon>Clavelina</taxon>
    </lineage>
</organism>
<name>A0ABP0FTX9_CLALP</name>
<dbReference type="EMBL" id="CAWYQH010000090">
    <property type="protein sequence ID" value="CAK8681964.1"/>
    <property type="molecule type" value="Genomic_DNA"/>
</dbReference>
<evidence type="ECO:0000313" key="2">
    <source>
        <dbReference type="Proteomes" id="UP001642483"/>
    </source>
</evidence>
<accession>A0ABP0FTX9</accession>
<sequence>MECAESQKGVSTTMNPPEIASTALHPNTIYPVISSGLFVMLTSEYQAFEFLMATRPSGCSTHAQTLHPGNRLTFGSYKDDLNRIFQNDLVAEMISHDVIPLFLQYFTILIDDGNEYPIDSVRYGFLEVLKGLVFNMTETSSEFCFECCKQGLITLMAVHLQYLQGLFWLPLEVKGYAEQKAVGILYNCAKRPEPLIYAKVQNTFEIMSDFRHEMVKEVGPERMEFLTFVAFSVTYMAEEDQLGFLKVHQSLINYIVEVSISKAVGD</sequence>
<evidence type="ECO:0000313" key="1">
    <source>
        <dbReference type="EMBL" id="CAK8681964.1"/>
    </source>
</evidence>
<keyword evidence="2" id="KW-1185">Reference proteome</keyword>
<dbReference type="Proteomes" id="UP001642483">
    <property type="component" value="Unassembled WGS sequence"/>
</dbReference>